<dbReference type="GO" id="GO:0016787">
    <property type="term" value="F:hydrolase activity"/>
    <property type="evidence" value="ECO:0007669"/>
    <property type="project" value="InterPro"/>
</dbReference>
<dbReference type="RefSeq" id="WP_163953186.1">
    <property type="nucleotide sequence ID" value="NZ_JAAIKC010000017.1"/>
</dbReference>
<dbReference type="SMART" id="SM00490">
    <property type="entry name" value="HELICc"/>
    <property type="match status" value="1"/>
</dbReference>
<dbReference type="SUPFAM" id="SSF56024">
    <property type="entry name" value="Phospholipase D/nuclease"/>
    <property type="match status" value="1"/>
</dbReference>
<organism evidence="4">
    <name type="scientific">Paenibacillus sp. SYP-B3998</name>
    <dbReference type="NCBI Taxonomy" id="2678564"/>
    <lineage>
        <taxon>Bacteria</taxon>
        <taxon>Bacillati</taxon>
        <taxon>Bacillota</taxon>
        <taxon>Bacilli</taxon>
        <taxon>Bacillales</taxon>
        <taxon>Paenibacillaceae</taxon>
        <taxon>Paenibacillus</taxon>
    </lineage>
</organism>
<dbReference type="GO" id="GO:0005829">
    <property type="term" value="C:cytosol"/>
    <property type="evidence" value="ECO:0007669"/>
    <property type="project" value="TreeGrafter"/>
</dbReference>
<evidence type="ECO:0000259" key="2">
    <source>
        <dbReference type="PROSITE" id="PS51192"/>
    </source>
</evidence>
<proteinExistence type="predicted"/>
<dbReference type="PROSITE" id="PS51194">
    <property type="entry name" value="HELICASE_CTER"/>
    <property type="match status" value="1"/>
</dbReference>
<dbReference type="AlphaFoldDB" id="A0A6G4A4X5"/>
<dbReference type="PROSITE" id="PS50035">
    <property type="entry name" value="PLD"/>
    <property type="match status" value="1"/>
</dbReference>
<evidence type="ECO:0000259" key="3">
    <source>
        <dbReference type="PROSITE" id="PS51194"/>
    </source>
</evidence>
<comment type="caution">
    <text evidence="4">The sequence shown here is derived from an EMBL/GenBank/DDBJ whole genome shotgun (WGS) entry which is preliminary data.</text>
</comment>
<evidence type="ECO:0000313" key="4">
    <source>
        <dbReference type="EMBL" id="NEW09380.1"/>
    </source>
</evidence>
<dbReference type="InterPro" id="IPR006935">
    <property type="entry name" value="Helicase/UvrB_N"/>
</dbReference>
<dbReference type="SUPFAM" id="SSF52540">
    <property type="entry name" value="P-loop containing nucleoside triphosphate hydrolases"/>
    <property type="match status" value="1"/>
</dbReference>
<dbReference type="GO" id="GO:0006793">
    <property type="term" value="P:phosphorus metabolic process"/>
    <property type="evidence" value="ECO:0007669"/>
    <property type="project" value="UniProtKB-ARBA"/>
</dbReference>
<dbReference type="EMBL" id="JAAIKC010000017">
    <property type="protein sequence ID" value="NEW09380.1"/>
    <property type="molecule type" value="Genomic_DNA"/>
</dbReference>
<dbReference type="Gene3D" id="3.30.870.10">
    <property type="entry name" value="Endonuclease Chain A"/>
    <property type="match status" value="1"/>
</dbReference>
<dbReference type="InterPro" id="IPR014001">
    <property type="entry name" value="Helicase_ATP-bd"/>
</dbReference>
<sequence>MSEHKGVFEEILHKNKEYPANQITYNLLPQNHNHALIQQVMKDISKTFKQLADQNQQAQILELTHQLRAMIPNLPSYELDMPLKAIHYRNDDHTLPMYPELFLSHPLLLTNSVSDPMHLLKALKYELLTADNAYFMVSFVRWSGLQLLIRALDDLRIEDPTKKVKILTSTYLKITEPKALRRLLELPNVETKVFDSGRVSFHTKAYMFERKSSLNTVIIGSSNLSFSALKTGHEWNVKLPGDTYYSIYENAKKTFDMYWADIKAKQLNVELIDAYEKEYNNKKIMLVNPYLAAHHVDMADSFNDLTDNAQEITPNIMQQAALDALEQTRLNGHNKGVVIAATGTGKTYLSAFDVRKFGAKKVLFLAHRDEILESSKKTFSKVLNNAELCGKLTGAEKEWDKPYLFSTVQTLSRDDVLNRFNEDYFDYIVVDEFHHAEATTYKKVINHFNPKFLLGLTATPDRMDGRDVLTLCDNNVVYEIRLRDALREGLLTPFRYFGLSDSTIDYNQIELQSNGQFVEKELVRALNNNERVDYIISMINKFGYDGRMMMGLGFCASIEHARYMCEEFNARGYSSAYLTGKDSPEERQKVIARLEDESNPLQIVFTVNIFNEGVDIPKVNLILFLRPTESATIFIQQLGRGLRKVAGKEYVTILDFIGNYQKSFIVPLALSDQHNHKAFDRDSLRIAIETEFADLPDGCFVDLEEVSRKEILKKIENIRMDRDLLLMDLYNQFKRELGYSPELNDFLYFDGAPSVHFFIKKYGSWVETKKKMQDLNSFDKQLLENKQMLEVIRRIENMLPLKWPYGFSVLAKLIEKGIITREDVISDLSYRFALPIAEDVHGSKIDKAMEKLSIHLPKQNWSFGKLENGKFISSDTIKQINEDGQLLSYITERIEYGLAEFRRFYRPDVFFESQKNVVKYQNYTRNDLIYLFESPAKEGTWREGVSRVGDHYLLFINLNKGGTVADHLQYHDYFVDQQHFHWQSQNPTSHDSERGQEFIHHVVKGRHIHLFVRKFEKMHNVALPFTYLGEADYVNSHGDKPMNINWRLHQPIPDALYTDFIR</sequence>
<feature type="domain" description="Helicase ATP-binding" evidence="2">
    <location>
        <begin position="327"/>
        <end position="478"/>
    </location>
</feature>
<evidence type="ECO:0000259" key="1">
    <source>
        <dbReference type="PROSITE" id="PS50035"/>
    </source>
</evidence>
<dbReference type="InterPro" id="IPR050742">
    <property type="entry name" value="Helicase_Restrict-Modif_Enz"/>
</dbReference>
<dbReference type="CDD" id="cd18032">
    <property type="entry name" value="DEXHc_RE_I_III_res"/>
    <property type="match status" value="1"/>
</dbReference>
<reference evidence="4" key="1">
    <citation type="submission" date="2020-02" db="EMBL/GenBank/DDBJ databases">
        <authorList>
            <person name="Shen X.-R."/>
            <person name="Zhang Y.-X."/>
        </authorList>
    </citation>
    <scope>NUCLEOTIDE SEQUENCE</scope>
    <source>
        <strain evidence="4">SYP-B3998</strain>
    </source>
</reference>
<dbReference type="CDD" id="cd18799">
    <property type="entry name" value="SF2_C_EcoAI-like"/>
    <property type="match status" value="1"/>
</dbReference>
<accession>A0A6G4A4X5</accession>
<dbReference type="GO" id="GO:0003677">
    <property type="term" value="F:DNA binding"/>
    <property type="evidence" value="ECO:0007669"/>
    <property type="project" value="InterPro"/>
</dbReference>
<name>A0A6G4A4X5_9BACL</name>
<dbReference type="InterPro" id="IPR027417">
    <property type="entry name" value="P-loop_NTPase"/>
</dbReference>
<dbReference type="PANTHER" id="PTHR47396:SF1">
    <property type="entry name" value="ATP-DEPENDENT HELICASE IRC3-RELATED"/>
    <property type="match status" value="1"/>
</dbReference>
<dbReference type="PROSITE" id="PS51192">
    <property type="entry name" value="HELICASE_ATP_BIND_1"/>
    <property type="match status" value="1"/>
</dbReference>
<protein>
    <submittedName>
        <fullName evidence="4">DUF3427 domain-containing protein</fullName>
    </submittedName>
</protein>
<dbReference type="Pfam" id="PF04851">
    <property type="entry name" value="ResIII"/>
    <property type="match status" value="1"/>
</dbReference>
<dbReference type="Pfam" id="PF00271">
    <property type="entry name" value="Helicase_C"/>
    <property type="match status" value="1"/>
</dbReference>
<dbReference type="InterPro" id="IPR058403">
    <property type="entry name" value="DUF8090"/>
</dbReference>
<dbReference type="InterPro" id="IPR021835">
    <property type="entry name" value="DUF3427"/>
</dbReference>
<dbReference type="InterPro" id="IPR001650">
    <property type="entry name" value="Helicase_C-like"/>
</dbReference>
<feature type="domain" description="PLD phosphodiesterase" evidence="1">
    <location>
        <begin position="197"/>
        <end position="228"/>
    </location>
</feature>
<dbReference type="Gene3D" id="3.40.50.300">
    <property type="entry name" value="P-loop containing nucleotide triphosphate hydrolases"/>
    <property type="match status" value="2"/>
</dbReference>
<gene>
    <name evidence="4" type="ORF">GK047_25890</name>
</gene>
<feature type="domain" description="Helicase C-terminal" evidence="3">
    <location>
        <begin position="531"/>
        <end position="692"/>
    </location>
</feature>
<dbReference type="SMART" id="SM00487">
    <property type="entry name" value="DEXDc"/>
    <property type="match status" value="1"/>
</dbReference>
<dbReference type="Pfam" id="PF13091">
    <property type="entry name" value="PLDc_2"/>
    <property type="match status" value="1"/>
</dbReference>
<dbReference type="GO" id="GO:0005524">
    <property type="term" value="F:ATP binding"/>
    <property type="evidence" value="ECO:0007669"/>
    <property type="project" value="InterPro"/>
</dbReference>
<dbReference type="Pfam" id="PF11907">
    <property type="entry name" value="DUF3427"/>
    <property type="match status" value="1"/>
</dbReference>
<dbReference type="Pfam" id="PF26350">
    <property type="entry name" value="DUF8090"/>
    <property type="match status" value="1"/>
</dbReference>
<dbReference type="InterPro" id="IPR025202">
    <property type="entry name" value="PLD-like_dom"/>
</dbReference>
<dbReference type="InterPro" id="IPR001736">
    <property type="entry name" value="PLipase_D/transphosphatidylase"/>
</dbReference>
<dbReference type="PANTHER" id="PTHR47396">
    <property type="entry name" value="TYPE I RESTRICTION ENZYME ECOKI R PROTEIN"/>
    <property type="match status" value="1"/>
</dbReference>